<reference evidence="3" key="1">
    <citation type="submission" date="2018-05" db="EMBL/GenBank/DDBJ databases">
        <title>Micromonospora globispora sp. nov. and Micromonospora rugosa sp. nov., isolated from marine sediment.</title>
        <authorList>
            <person name="Carro L."/>
            <person name="Aysel V."/>
            <person name="Cetin D."/>
            <person name="Igual J.M."/>
            <person name="Klenk H.-P."/>
            <person name="Trujillo M.E."/>
            <person name="Sahin N."/>
        </authorList>
    </citation>
    <scope>NUCLEOTIDE SEQUENCE [LARGE SCALE GENOMIC DNA]</scope>
    <source>
        <strain evidence="3">S2904</strain>
    </source>
</reference>
<feature type="compositionally biased region" description="Basic and acidic residues" evidence="1">
    <location>
        <begin position="37"/>
        <end position="59"/>
    </location>
</feature>
<dbReference type="PANTHER" id="PTHR34796">
    <property type="entry name" value="EXPRESSED PROTEIN"/>
    <property type="match status" value="1"/>
</dbReference>
<protein>
    <submittedName>
        <fullName evidence="2">DUF309 domain-containing protein</fullName>
    </submittedName>
</protein>
<dbReference type="Gene3D" id="1.10.3450.10">
    <property type="entry name" value="TTHA0068-like"/>
    <property type="match status" value="1"/>
</dbReference>
<dbReference type="InterPro" id="IPR023203">
    <property type="entry name" value="TTHA0068_sf"/>
</dbReference>
<keyword evidence="3" id="KW-1185">Reference proteome</keyword>
<dbReference type="Proteomes" id="UP000245683">
    <property type="component" value="Unassembled WGS sequence"/>
</dbReference>
<dbReference type="EMBL" id="QGSV01000299">
    <property type="protein sequence ID" value="PWU44665.1"/>
    <property type="molecule type" value="Genomic_DNA"/>
</dbReference>
<evidence type="ECO:0000256" key="1">
    <source>
        <dbReference type="SAM" id="MobiDB-lite"/>
    </source>
</evidence>
<evidence type="ECO:0000313" key="2">
    <source>
        <dbReference type="EMBL" id="PWU44665.1"/>
    </source>
</evidence>
<sequence>MLVCQSGRFRGRGRVVSPSCLAPPVGCSGAETVSSAGDRERDRDVAGRPRNARPRDELGRPLPRGAAGVEGVPDDLALSPDETLTEAQRLLDAGRAFQAHEVLESTWKAAPGGERELWRGLAQLAVGLTHTRRGNAVGAVELLRRAADRVEGYADAAPHGVDVAGLVAWARALVVRIEQDGLAVLTRGDLTPQLRS</sequence>
<dbReference type="SUPFAM" id="SSF140663">
    <property type="entry name" value="TTHA0068-like"/>
    <property type="match status" value="1"/>
</dbReference>
<name>A0A317JVI8_9ACTN</name>
<evidence type="ECO:0000313" key="3">
    <source>
        <dbReference type="Proteomes" id="UP000245683"/>
    </source>
</evidence>
<dbReference type="Pfam" id="PF03745">
    <property type="entry name" value="DUF309"/>
    <property type="match status" value="1"/>
</dbReference>
<proteinExistence type="predicted"/>
<dbReference type="OrthoDB" id="160968at2"/>
<gene>
    <name evidence="2" type="ORF">DLJ46_24830</name>
</gene>
<dbReference type="AlphaFoldDB" id="A0A317JVI8"/>
<feature type="region of interest" description="Disordered" evidence="1">
    <location>
        <begin position="26"/>
        <end position="76"/>
    </location>
</feature>
<dbReference type="InterPro" id="IPR005500">
    <property type="entry name" value="DUF309"/>
</dbReference>
<dbReference type="RefSeq" id="WP_109946992.1">
    <property type="nucleotide sequence ID" value="NZ_QGSV01000299.1"/>
</dbReference>
<comment type="caution">
    <text evidence="2">The sequence shown here is derived from an EMBL/GenBank/DDBJ whole genome shotgun (WGS) entry which is preliminary data.</text>
</comment>
<accession>A0A317JVI8</accession>
<dbReference type="PANTHER" id="PTHR34796:SF1">
    <property type="entry name" value="EXPRESSED PROTEIN"/>
    <property type="match status" value="1"/>
</dbReference>
<organism evidence="2 3">
    <name type="scientific">Micromonospora globispora</name>
    <dbReference type="NCBI Taxonomy" id="1450148"/>
    <lineage>
        <taxon>Bacteria</taxon>
        <taxon>Bacillati</taxon>
        <taxon>Actinomycetota</taxon>
        <taxon>Actinomycetes</taxon>
        <taxon>Micromonosporales</taxon>
        <taxon>Micromonosporaceae</taxon>
        <taxon>Micromonospora</taxon>
    </lineage>
</organism>